<reference evidence="2" key="1">
    <citation type="journal article" date="2018" name="Sci. Rep.">
        <title>Characterisation of pathogen-specific regions and novel effector candidates in Fusarium oxysporum f. sp. cepae.</title>
        <authorList>
            <person name="Armitage A.D."/>
            <person name="Taylor A."/>
            <person name="Sobczyk M.K."/>
            <person name="Baxter L."/>
            <person name="Greenfield B.P."/>
            <person name="Bates H.J."/>
            <person name="Wilson F."/>
            <person name="Jackson A.C."/>
            <person name="Ott S."/>
            <person name="Harrison R.J."/>
            <person name="Clarkson J.P."/>
        </authorList>
    </citation>
    <scope>NUCLEOTIDE SEQUENCE [LARGE SCALE GENOMIC DNA]</scope>
    <source>
        <strain evidence="2">FoC_Fus2</strain>
    </source>
</reference>
<evidence type="ECO:0000313" key="2">
    <source>
        <dbReference type="EMBL" id="RKK19608.1"/>
    </source>
</evidence>
<dbReference type="Proteomes" id="UP000270866">
    <property type="component" value="Chromosome 7"/>
</dbReference>
<feature type="region of interest" description="Disordered" evidence="1">
    <location>
        <begin position="1"/>
        <end position="27"/>
    </location>
</feature>
<proteinExistence type="predicted"/>
<gene>
    <name evidence="2" type="ORF">BFJ65_g6323</name>
</gene>
<comment type="caution">
    <text evidence="2">The sequence shown here is derived from an EMBL/GenBank/DDBJ whole genome shotgun (WGS) entry which is preliminary data.</text>
</comment>
<evidence type="ECO:0000256" key="1">
    <source>
        <dbReference type="SAM" id="MobiDB-lite"/>
    </source>
</evidence>
<accession>A0A3L6NP10</accession>
<feature type="compositionally biased region" description="Low complexity" evidence="1">
    <location>
        <begin position="1"/>
        <end position="24"/>
    </location>
</feature>
<sequence>MSSSDSTTTTNTPGDSTPSTSTPDVIEVPRSDLVTVKDTDYHTDKYLILCGKCGGVLNVAKYSCMCEHGSDVARAA</sequence>
<dbReference type="AlphaFoldDB" id="A0A3L6NP10"/>
<name>A0A3L6NP10_FUSOX</name>
<organism evidence="2">
    <name type="scientific">Fusarium oxysporum f. sp. cepae</name>
    <dbReference type="NCBI Taxonomy" id="396571"/>
    <lineage>
        <taxon>Eukaryota</taxon>
        <taxon>Fungi</taxon>
        <taxon>Dikarya</taxon>
        <taxon>Ascomycota</taxon>
        <taxon>Pezizomycotina</taxon>
        <taxon>Sordariomycetes</taxon>
        <taxon>Hypocreomycetidae</taxon>
        <taxon>Hypocreales</taxon>
        <taxon>Nectriaceae</taxon>
        <taxon>Fusarium</taxon>
        <taxon>Fusarium oxysporum species complex</taxon>
    </lineage>
</organism>
<protein>
    <submittedName>
        <fullName evidence="2">Uncharacterized protein</fullName>
    </submittedName>
</protein>
<dbReference type="EMBL" id="MRCU01000004">
    <property type="protein sequence ID" value="RKK19608.1"/>
    <property type="molecule type" value="Genomic_DNA"/>
</dbReference>